<reference evidence="1 2" key="1">
    <citation type="journal article" date="2021" name="Elife">
        <title>Chloroplast acquisition without the gene transfer in kleptoplastic sea slugs, Plakobranchus ocellatus.</title>
        <authorList>
            <person name="Maeda T."/>
            <person name="Takahashi S."/>
            <person name="Yoshida T."/>
            <person name="Shimamura S."/>
            <person name="Takaki Y."/>
            <person name="Nagai Y."/>
            <person name="Toyoda A."/>
            <person name="Suzuki Y."/>
            <person name="Arimoto A."/>
            <person name="Ishii H."/>
            <person name="Satoh N."/>
            <person name="Nishiyama T."/>
            <person name="Hasebe M."/>
            <person name="Maruyama T."/>
            <person name="Minagawa J."/>
            <person name="Obokata J."/>
            <person name="Shigenobu S."/>
        </authorList>
    </citation>
    <scope>NUCLEOTIDE SEQUENCE [LARGE SCALE GENOMIC DNA]</scope>
</reference>
<dbReference type="AlphaFoldDB" id="A0AAV3ZCR6"/>
<sequence>MIVKPNGESALHHLLLRKSRDRIRHAVYAFEETPFLQDCASDIHADVVDRRLLCLPLCHPYKGPLQNEVRVNLSSSALPTLLAENRKLQTICPRATL</sequence>
<proteinExistence type="predicted"/>
<comment type="caution">
    <text evidence="1">The sequence shown here is derived from an EMBL/GenBank/DDBJ whole genome shotgun (WGS) entry which is preliminary data.</text>
</comment>
<protein>
    <submittedName>
        <fullName evidence="1">Uncharacterized protein</fullName>
    </submittedName>
</protein>
<dbReference type="Proteomes" id="UP000735302">
    <property type="component" value="Unassembled WGS sequence"/>
</dbReference>
<organism evidence="1 2">
    <name type="scientific">Plakobranchus ocellatus</name>
    <dbReference type="NCBI Taxonomy" id="259542"/>
    <lineage>
        <taxon>Eukaryota</taxon>
        <taxon>Metazoa</taxon>
        <taxon>Spiralia</taxon>
        <taxon>Lophotrochozoa</taxon>
        <taxon>Mollusca</taxon>
        <taxon>Gastropoda</taxon>
        <taxon>Heterobranchia</taxon>
        <taxon>Euthyneura</taxon>
        <taxon>Panpulmonata</taxon>
        <taxon>Sacoglossa</taxon>
        <taxon>Placobranchoidea</taxon>
        <taxon>Plakobranchidae</taxon>
        <taxon>Plakobranchus</taxon>
    </lineage>
</organism>
<keyword evidence="2" id="KW-1185">Reference proteome</keyword>
<accession>A0AAV3ZCR6</accession>
<dbReference type="EMBL" id="BLXT01002729">
    <property type="protein sequence ID" value="GFN97025.1"/>
    <property type="molecule type" value="Genomic_DNA"/>
</dbReference>
<gene>
    <name evidence="1" type="ORF">PoB_002353100</name>
</gene>
<evidence type="ECO:0000313" key="2">
    <source>
        <dbReference type="Proteomes" id="UP000735302"/>
    </source>
</evidence>
<evidence type="ECO:0000313" key="1">
    <source>
        <dbReference type="EMBL" id="GFN97025.1"/>
    </source>
</evidence>
<name>A0AAV3ZCR6_9GAST</name>